<keyword evidence="12" id="KW-1185">Reference proteome</keyword>
<keyword evidence="5" id="KW-0963">Cytoplasm</keyword>
<sequence>MVKVRVNTFGHIGHLSPGLLFMDRVDTVTINDLNYMVYMLLYDSSCGKFNGTVRAQKGRLVISGKPISIFQEQDPVNVKWGNARAESGVFTTSEKAGGLT</sequence>
<name>A0A485NPI8_LYNPA</name>
<gene>
    <name evidence="11" type="ORF">LYPA_23C014110</name>
</gene>
<dbReference type="PANTHER" id="PTHR10836">
    <property type="entry name" value="GLYCERALDEHYDE 3-PHOSPHATE DEHYDROGENASE"/>
    <property type="match status" value="1"/>
</dbReference>
<dbReference type="GO" id="GO:0051287">
    <property type="term" value="F:NAD binding"/>
    <property type="evidence" value="ECO:0007669"/>
    <property type="project" value="InterPro"/>
</dbReference>
<dbReference type="EC" id="1.2.1.12" evidence="3"/>
<dbReference type="Pfam" id="PF00044">
    <property type="entry name" value="Gp_dh_N"/>
    <property type="match status" value="1"/>
</dbReference>
<dbReference type="GO" id="GO:0004365">
    <property type="term" value="F:glyceraldehyde-3-phosphate dehydrogenase (NAD+) (phosphorylating) activity"/>
    <property type="evidence" value="ECO:0007669"/>
    <property type="project" value="UniProtKB-EC"/>
</dbReference>
<evidence type="ECO:0000256" key="3">
    <source>
        <dbReference type="ARBA" id="ARBA00013119"/>
    </source>
</evidence>
<comment type="similarity">
    <text evidence="2">Belongs to the glyceraldehyde-3-phosphate dehydrogenase family.</text>
</comment>
<comment type="catalytic activity">
    <reaction evidence="9">
        <text>D-glyceraldehyde 3-phosphate + phosphate + NAD(+) = (2R)-3-phospho-glyceroyl phosphate + NADH + H(+)</text>
        <dbReference type="Rhea" id="RHEA:10300"/>
        <dbReference type="ChEBI" id="CHEBI:15378"/>
        <dbReference type="ChEBI" id="CHEBI:43474"/>
        <dbReference type="ChEBI" id="CHEBI:57540"/>
        <dbReference type="ChEBI" id="CHEBI:57604"/>
        <dbReference type="ChEBI" id="CHEBI:57945"/>
        <dbReference type="ChEBI" id="CHEBI:59776"/>
        <dbReference type="EC" id="1.2.1.12"/>
    </reaction>
</comment>
<feature type="domain" description="Glyceraldehyde 3-phosphate dehydrogenase NAD(P) binding" evidence="10">
    <location>
        <begin position="2"/>
        <end position="99"/>
    </location>
</feature>
<dbReference type="InterPro" id="IPR020831">
    <property type="entry name" value="GlycerAld/Erythrose_P_DH"/>
</dbReference>
<dbReference type="SUPFAM" id="SSF51735">
    <property type="entry name" value="NAD(P)-binding Rossmann-fold domains"/>
    <property type="match status" value="1"/>
</dbReference>
<dbReference type="InterPro" id="IPR036291">
    <property type="entry name" value="NAD(P)-bd_dom_sf"/>
</dbReference>
<evidence type="ECO:0000313" key="11">
    <source>
        <dbReference type="EMBL" id="VFV35475.1"/>
    </source>
</evidence>
<proteinExistence type="inferred from homology"/>
<accession>A0A485NPI8</accession>
<evidence type="ECO:0000256" key="2">
    <source>
        <dbReference type="ARBA" id="ARBA00007406"/>
    </source>
</evidence>
<dbReference type="Proteomes" id="UP000386466">
    <property type="component" value="Unassembled WGS sequence"/>
</dbReference>
<evidence type="ECO:0000256" key="1">
    <source>
        <dbReference type="ARBA" id="ARBA00004869"/>
    </source>
</evidence>
<reference evidence="11 12" key="1">
    <citation type="submission" date="2019-01" db="EMBL/GenBank/DDBJ databases">
        <authorList>
            <person name="Alioto T."/>
            <person name="Alioto T."/>
        </authorList>
    </citation>
    <scope>NUCLEOTIDE SEQUENCE [LARGE SCALE GENOMIC DNA]</scope>
</reference>
<dbReference type="InterPro" id="IPR020828">
    <property type="entry name" value="GlycerAld_3-P_DH_NAD(P)-bd"/>
</dbReference>
<evidence type="ECO:0000256" key="8">
    <source>
        <dbReference type="ARBA" id="ARBA00023152"/>
    </source>
</evidence>
<keyword evidence="6" id="KW-0560">Oxidoreductase</keyword>
<dbReference type="AlphaFoldDB" id="A0A485NPI8"/>
<dbReference type="SMART" id="SM00846">
    <property type="entry name" value="Gp_dh_N"/>
    <property type="match status" value="1"/>
</dbReference>
<keyword evidence="7" id="KW-0520">NAD</keyword>
<evidence type="ECO:0000313" key="12">
    <source>
        <dbReference type="Proteomes" id="UP000386466"/>
    </source>
</evidence>
<dbReference type="Gene3D" id="3.40.50.720">
    <property type="entry name" value="NAD(P)-binding Rossmann-like Domain"/>
    <property type="match status" value="1"/>
</dbReference>
<dbReference type="GO" id="GO:0005829">
    <property type="term" value="C:cytosol"/>
    <property type="evidence" value="ECO:0007669"/>
    <property type="project" value="TreeGrafter"/>
</dbReference>
<dbReference type="EMBL" id="CAAGRJ010021222">
    <property type="protein sequence ID" value="VFV35475.1"/>
    <property type="molecule type" value="Genomic_DNA"/>
</dbReference>
<organism evidence="11 12">
    <name type="scientific">Lynx pardinus</name>
    <name type="common">Iberian lynx</name>
    <name type="synonym">Felis pardina</name>
    <dbReference type="NCBI Taxonomy" id="191816"/>
    <lineage>
        <taxon>Eukaryota</taxon>
        <taxon>Metazoa</taxon>
        <taxon>Chordata</taxon>
        <taxon>Craniata</taxon>
        <taxon>Vertebrata</taxon>
        <taxon>Euteleostomi</taxon>
        <taxon>Mammalia</taxon>
        <taxon>Eutheria</taxon>
        <taxon>Laurasiatheria</taxon>
        <taxon>Carnivora</taxon>
        <taxon>Feliformia</taxon>
        <taxon>Felidae</taxon>
        <taxon>Felinae</taxon>
        <taxon>Lynx</taxon>
    </lineage>
</organism>
<comment type="pathway">
    <text evidence="1">Carbohydrate degradation; glycolysis; pyruvate from D-glyceraldehyde 3-phosphate: step 1/5.</text>
</comment>
<evidence type="ECO:0000256" key="4">
    <source>
        <dbReference type="ARBA" id="ARBA00021022"/>
    </source>
</evidence>
<dbReference type="GO" id="GO:0006096">
    <property type="term" value="P:glycolytic process"/>
    <property type="evidence" value="ECO:0007669"/>
    <property type="project" value="UniProtKB-KW"/>
</dbReference>
<evidence type="ECO:0000256" key="9">
    <source>
        <dbReference type="ARBA" id="ARBA00047698"/>
    </source>
</evidence>
<evidence type="ECO:0000256" key="6">
    <source>
        <dbReference type="ARBA" id="ARBA00023002"/>
    </source>
</evidence>
<evidence type="ECO:0000259" key="10">
    <source>
        <dbReference type="SMART" id="SM00846"/>
    </source>
</evidence>
<evidence type="ECO:0000256" key="5">
    <source>
        <dbReference type="ARBA" id="ARBA00022490"/>
    </source>
</evidence>
<evidence type="ECO:0000256" key="7">
    <source>
        <dbReference type="ARBA" id="ARBA00023027"/>
    </source>
</evidence>
<dbReference type="PANTHER" id="PTHR10836:SF111">
    <property type="entry name" value="GLYCERALDEHYDE-3-PHOSPHATE DEHYDROGENASE"/>
    <property type="match status" value="1"/>
</dbReference>
<keyword evidence="8" id="KW-0324">Glycolysis</keyword>
<protein>
    <recommendedName>
        <fullName evidence="4">Glyceraldehyde-3-phosphate dehydrogenase</fullName>
        <ecNumber evidence="3">1.2.1.12</ecNumber>
    </recommendedName>
</protein>